<dbReference type="Pfam" id="PF02300">
    <property type="entry name" value="Fumarate_red_C"/>
    <property type="match status" value="1"/>
</dbReference>
<protein>
    <submittedName>
        <fullName evidence="6">Fumarate reductase subunit C</fullName>
    </submittedName>
</protein>
<keyword evidence="4 5" id="KW-0472">Membrane</keyword>
<dbReference type="InterPro" id="IPR034804">
    <property type="entry name" value="SQR/QFR_C/D"/>
</dbReference>
<dbReference type="RefSeq" id="WP_090486916.1">
    <property type="nucleotide sequence ID" value="NZ_FOUO01000017.1"/>
</dbReference>
<reference evidence="6 7" key="1">
    <citation type="submission" date="2016-10" db="EMBL/GenBank/DDBJ databases">
        <authorList>
            <person name="de Groot N.N."/>
        </authorList>
    </citation>
    <scope>NUCLEOTIDE SEQUENCE [LARGE SCALE GENOMIC DNA]</scope>
    <source>
        <strain evidence="6 7">DSM 4180</strain>
    </source>
</reference>
<dbReference type="Proteomes" id="UP000199556">
    <property type="component" value="Unassembled WGS sequence"/>
</dbReference>
<dbReference type="Gene3D" id="1.20.1300.10">
    <property type="entry name" value="Fumarate reductase/succinate dehydrogenase, transmembrane subunit"/>
    <property type="match status" value="1"/>
</dbReference>
<evidence type="ECO:0000313" key="6">
    <source>
        <dbReference type="EMBL" id="SFM64073.1"/>
    </source>
</evidence>
<dbReference type="InterPro" id="IPR003510">
    <property type="entry name" value="Fumarate_red_C"/>
</dbReference>
<dbReference type="OrthoDB" id="8909678at2"/>
<evidence type="ECO:0000256" key="2">
    <source>
        <dbReference type="ARBA" id="ARBA00022692"/>
    </source>
</evidence>
<keyword evidence="1" id="KW-1003">Cell membrane</keyword>
<feature type="transmembrane region" description="Helical" evidence="5">
    <location>
        <begin position="107"/>
        <end position="131"/>
    </location>
</feature>
<keyword evidence="7" id="KW-1185">Reference proteome</keyword>
<evidence type="ECO:0000256" key="3">
    <source>
        <dbReference type="ARBA" id="ARBA00022989"/>
    </source>
</evidence>
<dbReference type="EMBL" id="FOUO01000017">
    <property type="protein sequence ID" value="SFM64073.1"/>
    <property type="molecule type" value="Genomic_DNA"/>
</dbReference>
<evidence type="ECO:0000313" key="7">
    <source>
        <dbReference type="Proteomes" id="UP000199556"/>
    </source>
</evidence>
<name>A0A1I4SIG5_ECTMO</name>
<dbReference type="STRING" id="195064.SAMN05421721_11714"/>
<organism evidence="6 7">
    <name type="scientific">Ectothiorhodospira mobilis</name>
    <dbReference type="NCBI Taxonomy" id="195064"/>
    <lineage>
        <taxon>Bacteria</taxon>
        <taxon>Pseudomonadati</taxon>
        <taxon>Pseudomonadota</taxon>
        <taxon>Gammaproteobacteria</taxon>
        <taxon>Chromatiales</taxon>
        <taxon>Ectothiorhodospiraceae</taxon>
        <taxon>Ectothiorhodospira</taxon>
    </lineage>
</organism>
<evidence type="ECO:0000256" key="1">
    <source>
        <dbReference type="ARBA" id="ARBA00022475"/>
    </source>
</evidence>
<keyword evidence="2 5" id="KW-0812">Transmembrane</keyword>
<dbReference type="GO" id="GO:0016020">
    <property type="term" value="C:membrane"/>
    <property type="evidence" value="ECO:0007669"/>
    <property type="project" value="InterPro"/>
</dbReference>
<evidence type="ECO:0000256" key="5">
    <source>
        <dbReference type="SAM" id="Phobius"/>
    </source>
</evidence>
<dbReference type="AlphaFoldDB" id="A0A1I4SIG5"/>
<gene>
    <name evidence="6" type="ORF">SAMN05421721_11714</name>
</gene>
<feature type="transmembrane region" description="Helical" evidence="5">
    <location>
        <begin position="69"/>
        <end position="86"/>
    </location>
</feature>
<proteinExistence type="predicted"/>
<dbReference type="SUPFAM" id="SSF81343">
    <property type="entry name" value="Fumarate reductase respiratory complex transmembrane subunits"/>
    <property type="match status" value="1"/>
</dbReference>
<sequence length="132" mass="14754">MTALRTHTRSMKGWWRRHPAYRQYLLREATSVVIGLYALCLLWGMTALLLGPGAHDVWRACVQSLPGRAFHLLALAAFSWHAWTWFRLLPLTVAPLRLGRYRITQTLVHRAALGAWALASAALLVAAAGGLR</sequence>
<feature type="transmembrane region" description="Helical" evidence="5">
    <location>
        <begin position="24"/>
        <end position="49"/>
    </location>
</feature>
<evidence type="ECO:0000256" key="4">
    <source>
        <dbReference type="ARBA" id="ARBA00023136"/>
    </source>
</evidence>
<accession>A0A1I4SIG5</accession>
<keyword evidence="3 5" id="KW-1133">Transmembrane helix</keyword>